<name>A0A9N9T609_DIABA</name>
<dbReference type="PANTHER" id="PTHR12736:SF7">
    <property type="entry name" value="LANC-LIKE PROTEIN 3"/>
    <property type="match status" value="1"/>
</dbReference>
<protein>
    <recommendedName>
        <fullName evidence="2">LanC-like protein 3 homolog</fullName>
    </recommendedName>
</protein>
<evidence type="ECO:0000256" key="1">
    <source>
        <dbReference type="ARBA" id="ARBA00007179"/>
    </source>
</evidence>
<keyword evidence="3" id="KW-0862">Zinc</keyword>
<evidence type="ECO:0000313" key="5">
    <source>
        <dbReference type="Proteomes" id="UP001153709"/>
    </source>
</evidence>
<feature type="binding site" evidence="3">
    <location>
        <position position="348"/>
    </location>
    <ligand>
        <name>Zn(2+)</name>
        <dbReference type="ChEBI" id="CHEBI:29105"/>
    </ligand>
</feature>
<dbReference type="GO" id="GO:0046872">
    <property type="term" value="F:metal ion binding"/>
    <property type="evidence" value="ECO:0007669"/>
    <property type="project" value="UniProtKB-KW"/>
</dbReference>
<gene>
    <name evidence="4" type="ORF">DIABBA_LOCUS12185</name>
</gene>
<dbReference type="GO" id="GO:0005975">
    <property type="term" value="P:carbohydrate metabolic process"/>
    <property type="evidence" value="ECO:0007669"/>
    <property type="project" value="InterPro"/>
</dbReference>
<feature type="binding site" evidence="3">
    <location>
        <position position="347"/>
    </location>
    <ligand>
        <name>Zn(2+)</name>
        <dbReference type="ChEBI" id="CHEBI:29105"/>
    </ligand>
</feature>
<dbReference type="PRINTS" id="PR01951">
    <property type="entry name" value="LANCEUKARYTE"/>
</dbReference>
<dbReference type="GO" id="GO:0005886">
    <property type="term" value="C:plasma membrane"/>
    <property type="evidence" value="ECO:0007669"/>
    <property type="project" value="TreeGrafter"/>
</dbReference>
<dbReference type="InterPro" id="IPR020464">
    <property type="entry name" value="LanC-like_prot_euk"/>
</dbReference>
<dbReference type="SUPFAM" id="SSF158745">
    <property type="entry name" value="LanC-like"/>
    <property type="match status" value="1"/>
</dbReference>
<dbReference type="Pfam" id="PF05147">
    <property type="entry name" value="LANC_like"/>
    <property type="match status" value="1"/>
</dbReference>
<evidence type="ECO:0000313" key="4">
    <source>
        <dbReference type="EMBL" id="CAG9839416.1"/>
    </source>
</evidence>
<feature type="binding site" evidence="3">
    <location>
        <position position="301"/>
    </location>
    <ligand>
        <name>Zn(2+)</name>
        <dbReference type="ChEBI" id="CHEBI:29105"/>
    </ligand>
</feature>
<keyword evidence="5" id="KW-1185">Reference proteome</keyword>
<proteinExistence type="inferred from homology"/>
<dbReference type="FunFam" id="1.50.10.10:FF:000012">
    <property type="entry name" value="LanC-like protein 3"/>
    <property type="match status" value="1"/>
</dbReference>
<comment type="similarity">
    <text evidence="1">Belongs to the LanC-like protein family.</text>
</comment>
<reference evidence="4" key="1">
    <citation type="submission" date="2022-01" db="EMBL/GenBank/DDBJ databases">
        <authorList>
            <person name="King R."/>
        </authorList>
    </citation>
    <scope>NUCLEOTIDE SEQUENCE</scope>
</reference>
<dbReference type="Gene3D" id="1.50.10.10">
    <property type="match status" value="1"/>
</dbReference>
<dbReference type="AlphaFoldDB" id="A0A9N9T609"/>
<organism evidence="4 5">
    <name type="scientific">Diabrotica balteata</name>
    <name type="common">Banded cucumber beetle</name>
    <dbReference type="NCBI Taxonomy" id="107213"/>
    <lineage>
        <taxon>Eukaryota</taxon>
        <taxon>Metazoa</taxon>
        <taxon>Ecdysozoa</taxon>
        <taxon>Arthropoda</taxon>
        <taxon>Hexapoda</taxon>
        <taxon>Insecta</taxon>
        <taxon>Pterygota</taxon>
        <taxon>Neoptera</taxon>
        <taxon>Endopterygota</taxon>
        <taxon>Coleoptera</taxon>
        <taxon>Polyphaga</taxon>
        <taxon>Cucujiformia</taxon>
        <taxon>Chrysomeloidea</taxon>
        <taxon>Chrysomelidae</taxon>
        <taxon>Galerucinae</taxon>
        <taxon>Diabroticina</taxon>
        <taxon>Diabroticites</taxon>
        <taxon>Diabrotica</taxon>
    </lineage>
</organism>
<dbReference type="OrthoDB" id="10257263at2759"/>
<dbReference type="CDD" id="cd04794">
    <property type="entry name" value="euk_LANCL"/>
    <property type="match status" value="1"/>
</dbReference>
<evidence type="ECO:0000256" key="2">
    <source>
        <dbReference type="ARBA" id="ARBA00069999"/>
    </source>
</evidence>
<dbReference type="InterPro" id="IPR012341">
    <property type="entry name" value="6hp_glycosidase-like_sf"/>
</dbReference>
<dbReference type="GO" id="GO:0031179">
    <property type="term" value="P:peptide modification"/>
    <property type="evidence" value="ECO:0007669"/>
    <property type="project" value="InterPro"/>
</dbReference>
<dbReference type="SMART" id="SM01260">
    <property type="entry name" value="LANC_like"/>
    <property type="match status" value="1"/>
</dbReference>
<dbReference type="Proteomes" id="UP001153709">
    <property type="component" value="Chromosome 8"/>
</dbReference>
<dbReference type="InterPro" id="IPR007822">
    <property type="entry name" value="LANC-like"/>
</dbReference>
<sequence>MNDIIPFSQRICRLFGTMSRSKVRYFVNSKEDYTGSSQIVIPVPDITQHLNDTIVQIESGVKPTEENAGDGIYLGTAGIAYMFYHLSKVPTLSSKKSQFLRQAVTYLKPAITVANCNKTDSVPSFMLGNAGIYAVAATVFNSLGDHDQSNYYIQLYYDSADTVKKPRFLNYGSDELFVGRAGYVLGALWIAAETNTPLRKDDVYEICNSIIRSGRVYSKTHDSLCPLMYSYYEVEYLGAAHGLCSILQVLLTVPGYMDSHPNEAKDIKKSIDFLLSQQDEEGNFPAAVDEIGYPSDLIHWCHGAGGMIFLMAKAYLVFKEQKYLDSCIIMGNLVWEKGLLKKGPGICHGIAGNGYVFLLLYRLTQEQKYLHRAIEFYKFMWSSEFQNGSRTPDFRCSLFEGLAGTTCFLADLTHPSEAKFPFYDIFCVYK</sequence>
<evidence type="ECO:0000256" key="3">
    <source>
        <dbReference type="PIRSR" id="PIRSR607822-1"/>
    </source>
</evidence>
<keyword evidence="3" id="KW-0479">Metal-binding</keyword>
<dbReference type="PANTHER" id="PTHR12736">
    <property type="entry name" value="LANC-LIKE PROTEIN"/>
    <property type="match status" value="1"/>
</dbReference>
<accession>A0A9N9T609</accession>
<dbReference type="EMBL" id="OU898283">
    <property type="protein sequence ID" value="CAG9839416.1"/>
    <property type="molecule type" value="Genomic_DNA"/>
</dbReference>
<dbReference type="PRINTS" id="PR01950">
    <property type="entry name" value="LANCSUPER"/>
</dbReference>